<comment type="caution">
    <text evidence="7">The sequence shown here is derived from an EMBL/GenBank/DDBJ whole genome shotgun (WGS) entry which is preliminary data.</text>
</comment>
<evidence type="ECO:0000313" key="12">
    <source>
        <dbReference type="Proteomes" id="UP000576087"/>
    </source>
</evidence>
<organism evidence="7 10">
    <name type="scientific">Aliirhizobium cellulosilyticum</name>
    <dbReference type="NCBI Taxonomy" id="393664"/>
    <lineage>
        <taxon>Bacteria</taxon>
        <taxon>Pseudomonadati</taxon>
        <taxon>Pseudomonadota</taxon>
        <taxon>Alphaproteobacteria</taxon>
        <taxon>Hyphomicrobiales</taxon>
        <taxon>Rhizobiaceae</taxon>
        <taxon>Aliirhizobium</taxon>
    </lineage>
</organism>
<keyword evidence="4" id="KW-0547">Nucleotide-binding</keyword>
<dbReference type="InterPro" id="IPR003439">
    <property type="entry name" value="ABC_transporter-like_ATP-bd"/>
</dbReference>
<dbReference type="NCBIfam" id="NF008453">
    <property type="entry name" value="PRK11308.1"/>
    <property type="match status" value="2"/>
</dbReference>
<dbReference type="InterPro" id="IPR013563">
    <property type="entry name" value="Oligopep_ABC_C"/>
</dbReference>
<dbReference type="SUPFAM" id="SSF52540">
    <property type="entry name" value="P-loop containing nucleoside triphosphate hydrolases"/>
    <property type="match status" value="2"/>
</dbReference>
<dbReference type="PROSITE" id="PS00211">
    <property type="entry name" value="ABC_TRANSPORTER_1"/>
    <property type="match status" value="2"/>
</dbReference>
<dbReference type="Gene3D" id="3.40.50.300">
    <property type="entry name" value="P-loop containing nucleotide triphosphate hydrolases"/>
    <property type="match status" value="2"/>
</dbReference>
<dbReference type="PANTHER" id="PTHR43776:SF7">
    <property type="entry name" value="D,D-DIPEPTIDE TRANSPORT ATP-BINDING PROTEIN DDPF-RELATED"/>
    <property type="match status" value="1"/>
</dbReference>
<dbReference type="InterPro" id="IPR050319">
    <property type="entry name" value="ABC_transp_ATP-bind"/>
</dbReference>
<keyword evidence="11" id="KW-1185">Reference proteome</keyword>
<evidence type="ECO:0000313" key="10">
    <source>
        <dbReference type="Proteomes" id="UP000520770"/>
    </source>
</evidence>
<evidence type="ECO:0000256" key="1">
    <source>
        <dbReference type="ARBA" id="ARBA00004417"/>
    </source>
</evidence>
<dbReference type="PANTHER" id="PTHR43776">
    <property type="entry name" value="TRANSPORT ATP-BINDING PROTEIN"/>
    <property type="match status" value="1"/>
</dbReference>
<dbReference type="InterPro" id="IPR003593">
    <property type="entry name" value="AAA+_ATPase"/>
</dbReference>
<proteinExistence type="inferred from homology"/>
<feature type="domain" description="ABC transporter" evidence="6">
    <location>
        <begin position="35"/>
        <end position="285"/>
    </location>
</feature>
<dbReference type="GO" id="GO:0005886">
    <property type="term" value="C:plasma membrane"/>
    <property type="evidence" value="ECO:0007669"/>
    <property type="project" value="UniProtKB-SubCell"/>
</dbReference>
<evidence type="ECO:0000256" key="4">
    <source>
        <dbReference type="ARBA" id="ARBA00022741"/>
    </source>
</evidence>
<evidence type="ECO:0000256" key="2">
    <source>
        <dbReference type="ARBA" id="ARBA00005417"/>
    </source>
</evidence>
<dbReference type="Pfam" id="PF08352">
    <property type="entry name" value="oligo_HPY"/>
    <property type="match status" value="2"/>
</dbReference>
<accession>A0A7W6WQU0</accession>
<evidence type="ECO:0000313" key="9">
    <source>
        <dbReference type="EMBL" id="MBB4446908.1"/>
    </source>
</evidence>
<sequence>MADMIDTNAVTSDETAAAVIHPGALKEEGRGEPVVHIDRLSIALPDGADRPYAVDRVSFKLFPGEMLCVVGESGSGKSMSANALMGLLPDTVRVAQGRILLGATDLITMPADALYAIRGRRVAMIFQEPMSALNPLMKVSAQIEEVFEAHGLLTPKERKEKALSLLTEVGLPDPPRAADSYPFQLSGGQRQRVMIAMALALEPEVLIADEPTTALDVTTQAQILKLIAGLQKERNMAVMFITHDFGVVAEIADYVTVMQLGRIVEQGTAEEVLFSPQHPYTKKLIAAIPRPGEGVARIETREPLLAVENLSKIYRMGGGLFSKVREVHAVKDVSFTLGRGETLGIVGESGSGKSSVGRCLVRLQDPESGRVLLGGQDMAHLKGEELRAMRRRMQMIFQDPYSSLNPREKVGRIIASGPIAYGEDEKKALARAAELMEMVGLDPKGTNRFPHEFSGGQRQRIGIARALALEPEIIIADEAVSALDVSIQAQVLELLGQLKKDLNLSLVFITHDLRVAAKICDRVMVMQKGEVVELGTGSEIFDTPRHPYTKSLIEAIPGRAKEALMTA</sequence>
<dbReference type="Proteomes" id="UP000520770">
    <property type="component" value="Unassembled WGS sequence"/>
</dbReference>
<dbReference type="EMBL" id="JACIHM010000003">
    <property type="protein sequence ID" value="MBB4446908.1"/>
    <property type="molecule type" value="Genomic_DNA"/>
</dbReference>
<dbReference type="InterPro" id="IPR017871">
    <property type="entry name" value="ABC_transporter-like_CS"/>
</dbReference>
<name>A0A7W6WQU0_9HYPH</name>
<gene>
    <name evidence="8" type="ORF">GGE31_002790</name>
    <name evidence="7" type="ORF">GGE33_003263</name>
    <name evidence="9" type="ORF">GGE35_002730</name>
</gene>
<dbReference type="AlphaFoldDB" id="A0A7W6WQU0"/>
<dbReference type="GO" id="GO:0015833">
    <property type="term" value="P:peptide transport"/>
    <property type="evidence" value="ECO:0007669"/>
    <property type="project" value="InterPro"/>
</dbReference>
<dbReference type="InterPro" id="IPR027417">
    <property type="entry name" value="P-loop_NTPase"/>
</dbReference>
<dbReference type="FunFam" id="3.40.50.300:FF:000016">
    <property type="entry name" value="Oligopeptide ABC transporter ATP-binding component"/>
    <property type="match status" value="2"/>
</dbReference>
<dbReference type="NCBIfam" id="NF007739">
    <property type="entry name" value="PRK10419.1"/>
    <property type="match status" value="2"/>
</dbReference>
<comment type="similarity">
    <text evidence="2">Belongs to the ABC transporter superfamily.</text>
</comment>
<dbReference type="EMBL" id="JACIGY010000003">
    <property type="protein sequence ID" value="MBB4412277.1"/>
    <property type="molecule type" value="Genomic_DNA"/>
</dbReference>
<evidence type="ECO:0000259" key="6">
    <source>
        <dbReference type="PROSITE" id="PS50893"/>
    </source>
</evidence>
<evidence type="ECO:0000313" key="8">
    <source>
        <dbReference type="EMBL" id="MBB4412277.1"/>
    </source>
</evidence>
<comment type="subcellular location">
    <subcellularLocation>
        <location evidence="1">Cell inner membrane</location>
        <topology evidence="1">Peripheral membrane protein</topology>
    </subcellularLocation>
</comment>
<dbReference type="GO" id="GO:0005524">
    <property type="term" value="F:ATP binding"/>
    <property type="evidence" value="ECO:0007669"/>
    <property type="project" value="UniProtKB-KW"/>
</dbReference>
<dbReference type="PROSITE" id="PS50893">
    <property type="entry name" value="ABC_TRANSPORTER_2"/>
    <property type="match status" value="2"/>
</dbReference>
<dbReference type="EMBL" id="JACIGW010000003">
    <property type="protein sequence ID" value="MBB4349501.1"/>
    <property type="molecule type" value="Genomic_DNA"/>
</dbReference>
<dbReference type="SMART" id="SM00382">
    <property type="entry name" value="AAA"/>
    <property type="match status" value="2"/>
</dbReference>
<dbReference type="Pfam" id="PF00005">
    <property type="entry name" value="ABC_tran"/>
    <property type="match status" value="2"/>
</dbReference>
<dbReference type="Proteomes" id="UP000576087">
    <property type="component" value="Unassembled WGS sequence"/>
</dbReference>
<evidence type="ECO:0000313" key="7">
    <source>
        <dbReference type="EMBL" id="MBB4349501.1"/>
    </source>
</evidence>
<dbReference type="Proteomes" id="UP000524535">
    <property type="component" value="Unassembled WGS sequence"/>
</dbReference>
<dbReference type="CDD" id="cd03257">
    <property type="entry name" value="ABC_NikE_OppD_transporters"/>
    <property type="match status" value="2"/>
</dbReference>
<evidence type="ECO:0000256" key="5">
    <source>
        <dbReference type="ARBA" id="ARBA00022840"/>
    </source>
</evidence>
<protein>
    <submittedName>
        <fullName evidence="7">Peptide/nickel transport system ATP-binding protein</fullName>
    </submittedName>
</protein>
<reference evidence="10 11" key="1">
    <citation type="submission" date="2020-08" db="EMBL/GenBank/DDBJ databases">
        <title>Genomic Encyclopedia of Type Strains, Phase IV (KMG-V): Genome sequencing to study the core and pangenomes of soil and plant-associated prokaryotes.</title>
        <authorList>
            <person name="Whitman W."/>
        </authorList>
    </citation>
    <scope>NUCLEOTIDE SEQUENCE [LARGE SCALE GENOMIC DNA]</scope>
    <source>
        <strain evidence="8 11">SEMIA 444</strain>
        <strain evidence="7 10">SEMIA 448</strain>
        <strain evidence="9 12">SEMIA 452</strain>
    </source>
</reference>
<keyword evidence="5 7" id="KW-0067">ATP-binding</keyword>
<dbReference type="GO" id="GO:0016887">
    <property type="term" value="F:ATP hydrolysis activity"/>
    <property type="evidence" value="ECO:0007669"/>
    <property type="project" value="InterPro"/>
</dbReference>
<evidence type="ECO:0000313" key="11">
    <source>
        <dbReference type="Proteomes" id="UP000524535"/>
    </source>
</evidence>
<evidence type="ECO:0000256" key="3">
    <source>
        <dbReference type="ARBA" id="ARBA00022448"/>
    </source>
</evidence>
<feature type="domain" description="ABC transporter" evidence="6">
    <location>
        <begin position="305"/>
        <end position="553"/>
    </location>
</feature>
<dbReference type="GO" id="GO:0055085">
    <property type="term" value="P:transmembrane transport"/>
    <property type="evidence" value="ECO:0007669"/>
    <property type="project" value="UniProtKB-ARBA"/>
</dbReference>
<keyword evidence="3" id="KW-0813">Transport</keyword>